<organism evidence="1 2">
    <name type="scientific">Ficus carica</name>
    <name type="common">Common fig</name>
    <dbReference type="NCBI Taxonomy" id="3494"/>
    <lineage>
        <taxon>Eukaryota</taxon>
        <taxon>Viridiplantae</taxon>
        <taxon>Streptophyta</taxon>
        <taxon>Embryophyta</taxon>
        <taxon>Tracheophyta</taxon>
        <taxon>Spermatophyta</taxon>
        <taxon>Magnoliopsida</taxon>
        <taxon>eudicotyledons</taxon>
        <taxon>Gunneridae</taxon>
        <taxon>Pentapetalae</taxon>
        <taxon>rosids</taxon>
        <taxon>fabids</taxon>
        <taxon>Rosales</taxon>
        <taxon>Moraceae</taxon>
        <taxon>Ficeae</taxon>
        <taxon>Ficus</taxon>
    </lineage>
</organism>
<name>A0AA88DCU5_FICCA</name>
<gene>
    <name evidence="1" type="ORF">TIFTF001_022490</name>
</gene>
<evidence type="ECO:0000313" key="2">
    <source>
        <dbReference type="Proteomes" id="UP001187192"/>
    </source>
</evidence>
<sequence length="85" mass="10057">MARLVTWNAEESAKFHNVRVGWRLRLRKKHNFNRTKLLNFPSMPKHPTSEDAPTMKLVFSHEWTLHFRTRAPLLLYNTRANTGGK</sequence>
<keyword evidence="2" id="KW-1185">Reference proteome</keyword>
<protein>
    <submittedName>
        <fullName evidence="1">Uncharacterized protein</fullName>
    </submittedName>
</protein>
<reference evidence="1" key="1">
    <citation type="submission" date="2023-07" db="EMBL/GenBank/DDBJ databases">
        <title>draft genome sequence of fig (Ficus carica).</title>
        <authorList>
            <person name="Takahashi T."/>
            <person name="Nishimura K."/>
        </authorList>
    </citation>
    <scope>NUCLEOTIDE SEQUENCE</scope>
</reference>
<dbReference type="EMBL" id="BTGU01000046">
    <property type="protein sequence ID" value="GMN53350.1"/>
    <property type="molecule type" value="Genomic_DNA"/>
</dbReference>
<proteinExistence type="predicted"/>
<dbReference type="Gramene" id="FCD_00011099-RA">
    <property type="protein sequence ID" value="FCD_00011099-RA:cds"/>
    <property type="gene ID" value="FCD_00011099"/>
</dbReference>
<comment type="caution">
    <text evidence="1">The sequence shown here is derived from an EMBL/GenBank/DDBJ whole genome shotgun (WGS) entry which is preliminary data.</text>
</comment>
<accession>A0AA88DCU5</accession>
<evidence type="ECO:0000313" key="1">
    <source>
        <dbReference type="EMBL" id="GMN53350.1"/>
    </source>
</evidence>
<dbReference type="AlphaFoldDB" id="A0AA88DCU5"/>
<dbReference type="Proteomes" id="UP001187192">
    <property type="component" value="Unassembled WGS sequence"/>
</dbReference>